<comment type="caution">
    <text evidence="1">The sequence shown here is derived from an EMBL/GenBank/DDBJ whole genome shotgun (WGS) entry which is preliminary data.</text>
</comment>
<organism evidence="1 2">
    <name type="scientific">Phytophthora infestans</name>
    <name type="common">Potato late blight agent</name>
    <name type="synonym">Botrytis infestans</name>
    <dbReference type="NCBI Taxonomy" id="4787"/>
    <lineage>
        <taxon>Eukaryota</taxon>
        <taxon>Sar</taxon>
        <taxon>Stramenopiles</taxon>
        <taxon>Oomycota</taxon>
        <taxon>Peronosporomycetes</taxon>
        <taxon>Peronosporales</taxon>
        <taxon>Peronosporaceae</taxon>
        <taxon>Phytophthora</taxon>
    </lineage>
</organism>
<dbReference type="AlphaFoldDB" id="A0A8S9V8A9"/>
<evidence type="ECO:0000313" key="2">
    <source>
        <dbReference type="Proteomes" id="UP000704712"/>
    </source>
</evidence>
<reference evidence="1" key="1">
    <citation type="submission" date="2020-03" db="EMBL/GenBank/DDBJ databases">
        <title>Hybrid Assembly of Korean Phytophthora infestans isolates.</title>
        <authorList>
            <person name="Prokchorchik M."/>
            <person name="Lee Y."/>
            <person name="Seo J."/>
            <person name="Cho J.-H."/>
            <person name="Park Y.-E."/>
            <person name="Jang D.-C."/>
            <person name="Im J.-S."/>
            <person name="Choi J.-G."/>
            <person name="Park H.-J."/>
            <person name="Lee G.-B."/>
            <person name="Lee Y.-G."/>
            <person name="Hong S.-Y."/>
            <person name="Cho K."/>
            <person name="Sohn K.H."/>
        </authorList>
    </citation>
    <scope>NUCLEOTIDE SEQUENCE</scope>
    <source>
        <strain evidence="1">KR_2_A2</strain>
    </source>
</reference>
<name>A0A8S9V8A9_PHYIN</name>
<accession>A0A8S9V8A9</accession>
<protein>
    <submittedName>
        <fullName evidence="1">Uncharacterized protein</fullName>
    </submittedName>
</protein>
<dbReference type="Proteomes" id="UP000704712">
    <property type="component" value="Unassembled WGS sequence"/>
</dbReference>
<evidence type="ECO:0000313" key="1">
    <source>
        <dbReference type="EMBL" id="KAF4149111.1"/>
    </source>
</evidence>
<gene>
    <name evidence="1" type="ORF">GN958_ATG01652</name>
</gene>
<sequence length="67" mass="7780">MWDFDCDGSSDDALDDEAMKEPKWICFGDNLSTAKGLAQLDWTQVVDLRLRDIECSMIEVLLPIWKW</sequence>
<dbReference type="EMBL" id="JAACNO010000192">
    <property type="protein sequence ID" value="KAF4149111.1"/>
    <property type="molecule type" value="Genomic_DNA"/>
</dbReference>
<proteinExistence type="predicted"/>